<dbReference type="Proteomes" id="UP000001068">
    <property type="component" value="Chromosome"/>
</dbReference>
<dbReference type="KEGG" id="dmu:Desmu_0421"/>
<dbReference type="CDD" id="cd03801">
    <property type="entry name" value="GT4_PimA-like"/>
    <property type="match status" value="1"/>
</dbReference>
<keyword evidence="1" id="KW-0808">Transferase</keyword>
<reference evidence="2" key="1">
    <citation type="submission" date="2010-11" db="EMBL/GenBank/DDBJ databases">
        <title>The complete genome of Desulfurococcus mucosus DSM 2162.</title>
        <authorList>
            <consortium name="US DOE Joint Genome Institute (JGI-PGF)"/>
            <person name="Lucas S."/>
            <person name="Copeland A."/>
            <person name="Lapidus A."/>
            <person name="Bruce D."/>
            <person name="Goodwin L."/>
            <person name="Pitluck S."/>
            <person name="Kyrpides N."/>
            <person name="Mavromatis K."/>
            <person name="Pagani I."/>
            <person name="Ivanova N."/>
            <person name="Ovchinnikova G."/>
            <person name="Chertkov O."/>
            <person name="Held B."/>
            <person name="Brettin T."/>
            <person name="Detter J.C."/>
            <person name="Tapia R."/>
            <person name="Han C."/>
            <person name="Land M."/>
            <person name="Hauser L."/>
            <person name="Markowitz V."/>
            <person name="Cheng J.-F."/>
            <person name="Hugenholtz P."/>
            <person name="Woyke T."/>
            <person name="Wu D."/>
            <person name="Wirth R."/>
            <person name="Bilek Y."/>
            <person name="Hader T."/>
            <person name="Klenk H.-P."/>
            <person name="Eisen J.A."/>
        </authorList>
    </citation>
    <scope>NUCLEOTIDE SEQUENCE [LARGE SCALE GENOMIC DNA]</scope>
    <source>
        <strain evidence="2">ATCC 35584 / DSM 2162 / JCM 9187 / O7/1</strain>
    </source>
</reference>
<dbReference type="PANTHER" id="PTHR12526">
    <property type="entry name" value="GLYCOSYLTRANSFERASE"/>
    <property type="match status" value="1"/>
</dbReference>
<dbReference type="EMBL" id="CP002363">
    <property type="protein sequence ID" value="ADV64740.1"/>
    <property type="molecule type" value="Genomic_DNA"/>
</dbReference>
<dbReference type="GO" id="GO:0016740">
    <property type="term" value="F:transferase activity"/>
    <property type="evidence" value="ECO:0007669"/>
    <property type="project" value="UniProtKB-KW"/>
</dbReference>
<dbReference type="eggNOG" id="arCOG01403">
    <property type="taxonomic scope" value="Archaea"/>
</dbReference>
<dbReference type="AlphaFoldDB" id="E8R8B4"/>
<keyword evidence="2" id="KW-1185">Reference proteome</keyword>
<protein>
    <submittedName>
        <fullName evidence="1">Glycosyl transferase group 1</fullName>
    </submittedName>
</protein>
<accession>E8R8B4</accession>
<evidence type="ECO:0000313" key="1">
    <source>
        <dbReference type="EMBL" id="ADV64740.1"/>
    </source>
</evidence>
<reference evidence="1 2" key="2">
    <citation type="journal article" date="2011" name="Stand. Genomic Sci.">
        <title>Complete genome sequence of Desulfurococcus mucosus type strain (O7/1).</title>
        <authorList>
            <person name="Wirth R."/>
            <person name="Chertkov O."/>
            <person name="Held B."/>
            <person name="Lapidus A."/>
            <person name="Nolan M."/>
            <person name="Lucas S."/>
            <person name="Hammon N."/>
            <person name="Deshpande S."/>
            <person name="Cheng J.F."/>
            <person name="Tapia R."/>
            <person name="Han C."/>
            <person name="Goodwin L."/>
            <person name="Pitluck S."/>
            <person name="Liolios K."/>
            <person name="Ioanna P."/>
            <person name="Ivanova N."/>
            <person name="Mavromatis K."/>
            <person name="Mikhailova N."/>
            <person name="Pati A."/>
            <person name="Chen A."/>
            <person name="Palaniappan K."/>
            <person name="Land M."/>
            <person name="Hauser L."/>
            <person name="Chang Y.J."/>
            <person name="Jeffries C.D."/>
            <person name="Bilek Y."/>
            <person name="Hader T."/>
            <person name="Rohde M."/>
            <person name="Spring S."/>
            <person name="Sikorski J."/>
            <person name="Goker M."/>
            <person name="Woyke T."/>
            <person name="Bristow J."/>
            <person name="Eisen J.A."/>
            <person name="Markowitz V."/>
            <person name="Hugenholtz P."/>
            <person name="Kyrpides N.C."/>
            <person name="Klenk H.P."/>
        </authorList>
    </citation>
    <scope>NUCLEOTIDE SEQUENCE [LARGE SCALE GENOMIC DNA]</scope>
    <source>
        <strain evidence="2">ATCC 35584 / DSM 2162 / JCM 9187 / O7/1</strain>
    </source>
</reference>
<dbReference type="Gene3D" id="3.40.50.2000">
    <property type="entry name" value="Glycogen Phosphorylase B"/>
    <property type="match status" value="2"/>
</dbReference>
<sequence>MYKVISILHHSLPMIDGKLAEEDGQGWHFRSALALRRLGGFAVEAVRPSGESQGLVKVVDEIPLVLTPTLRLSPSHMLWKWDEVSPELARYVEHRVSRDGYIPYIHEYRALNSELVVRRLTDHPVILQHHGSSPPSLSRLMNPSPFSVAKELSKIKREGLLRKIHGVFFVVNIREKKYLEEVLGVEARVLFRTMAVDFEKLRPPAWEEVQRFREALGIPLDAVVLVSYVGIFREEASFLKGLHYIPVIWKMLRKEYGGRIVIVLTGVSGRWRDMLREMGIRVYGFLPHQEFLRFLSTSDIYFFPATGGYYGGPGVAVMEAMALGKPVVSPTFLEMPREAIPRTGAVVTPFVGNAKDLNVFIKRLKYVVDNVEVFRARTSMIREEAHRVFSWESFVRDFTDAARGL</sequence>
<dbReference type="PANTHER" id="PTHR12526:SF630">
    <property type="entry name" value="GLYCOSYLTRANSFERASE"/>
    <property type="match status" value="1"/>
</dbReference>
<gene>
    <name evidence="1" type="ordered locus">Desmu_0421</name>
</gene>
<organism evidence="1 2">
    <name type="scientific">Desulfurococcus mucosus (strain ATCC 35584 / DSM 2162 / JCM 9187 / O7/1)</name>
    <dbReference type="NCBI Taxonomy" id="765177"/>
    <lineage>
        <taxon>Archaea</taxon>
        <taxon>Thermoproteota</taxon>
        <taxon>Thermoprotei</taxon>
        <taxon>Desulfurococcales</taxon>
        <taxon>Desulfurococcaceae</taxon>
        <taxon>Desulfurococcus</taxon>
    </lineage>
</organism>
<proteinExistence type="predicted"/>
<dbReference type="Pfam" id="PF13692">
    <property type="entry name" value="Glyco_trans_1_4"/>
    <property type="match status" value="1"/>
</dbReference>
<dbReference type="OrthoDB" id="28417at2157"/>
<dbReference type="SUPFAM" id="SSF53756">
    <property type="entry name" value="UDP-Glycosyltransferase/glycogen phosphorylase"/>
    <property type="match status" value="1"/>
</dbReference>
<dbReference type="STRING" id="765177.Desmu_0421"/>
<name>E8R8B4_DESM0</name>
<evidence type="ECO:0000313" key="2">
    <source>
        <dbReference type="Proteomes" id="UP000001068"/>
    </source>
</evidence>
<dbReference type="HOGENOM" id="CLU_682609_0_0_2"/>